<dbReference type="InterPro" id="IPR041489">
    <property type="entry name" value="PDZ_6"/>
</dbReference>
<protein>
    <submittedName>
        <fullName evidence="3">PDZ domain-containing protein</fullName>
    </submittedName>
</protein>
<dbReference type="Proteomes" id="UP001597368">
    <property type="component" value="Unassembled WGS sequence"/>
</dbReference>
<evidence type="ECO:0000256" key="1">
    <source>
        <dbReference type="ARBA" id="ARBA00006817"/>
    </source>
</evidence>
<evidence type="ECO:0000313" key="4">
    <source>
        <dbReference type="Proteomes" id="UP001597368"/>
    </source>
</evidence>
<proteinExistence type="inferred from homology"/>
<dbReference type="EMBL" id="JBHUFV010000051">
    <property type="protein sequence ID" value="MFD1936710.1"/>
    <property type="molecule type" value="Genomic_DNA"/>
</dbReference>
<dbReference type="SUPFAM" id="SSF55961">
    <property type="entry name" value="Bet v1-like"/>
    <property type="match status" value="1"/>
</dbReference>
<comment type="similarity">
    <text evidence="1">Belongs to the AHA1 family.</text>
</comment>
<dbReference type="InterPro" id="IPR023393">
    <property type="entry name" value="START-like_dom_sf"/>
</dbReference>
<dbReference type="Pfam" id="PF17820">
    <property type="entry name" value="PDZ_6"/>
    <property type="match status" value="1"/>
</dbReference>
<dbReference type="InterPro" id="IPR036034">
    <property type="entry name" value="PDZ_sf"/>
</dbReference>
<dbReference type="Gene3D" id="2.30.42.10">
    <property type="match status" value="1"/>
</dbReference>
<evidence type="ECO:0000313" key="3">
    <source>
        <dbReference type="EMBL" id="MFD1936710.1"/>
    </source>
</evidence>
<dbReference type="Gene3D" id="3.30.530.20">
    <property type="match status" value="1"/>
</dbReference>
<dbReference type="InterPro" id="IPR001478">
    <property type="entry name" value="PDZ"/>
</dbReference>
<sequence length="268" mass="30092">MANLHPWPRTENTIDFIQHIRVAPEVIWRELTTEEGLTRWLGLTSASMPLEEGAPFHLTWEARGKVSGEKFLRFTGTVRKVIPNRLLALDWILPFGGDVTHLSLQIQPSFSMFGVDVGPECDLWLIHSGFPTQGVGFFEFDGHSRHWRQGVGDLAAHLEERPGKPTPYALAGLQFVGGAPDLGLLVYDVIQGSPAEQAGIRPNDIIRSVEGMALHSLDDFHDWIDERKPGESGEFELADRTVKVTVESVEDARNRLLIKQGDQWTLRR</sequence>
<dbReference type="InterPro" id="IPR013538">
    <property type="entry name" value="ASHA1/2-like_C"/>
</dbReference>
<dbReference type="Pfam" id="PF08327">
    <property type="entry name" value="AHSA1"/>
    <property type="match status" value="1"/>
</dbReference>
<comment type="caution">
    <text evidence="3">The sequence shown here is derived from an EMBL/GenBank/DDBJ whole genome shotgun (WGS) entry which is preliminary data.</text>
</comment>
<dbReference type="SUPFAM" id="SSF50156">
    <property type="entry name" value="PDZ domain-like"/>
    <property type="match status" value="1"/>
</dbReference>
<dbReference type="CDD" id="cd07814">
    <property type="entry name" value="SRPBCC_CalC_Aha1-like"/>
    <property type="match status" value="1"/>
</dbReference>
<evidence type="ECO:0000259" key="2">
    <source>
        <dbReference type="PROSITE" id="PS50106"/>
    </source>
</evidence>
<organism evidence="3 4">
    <name type="scientific">Nonomuraea mangrovi</name>
    <dbReference type="NCBI Taxonomy" id="2316207"/>
    <lineage>
        <taxon>Bacteria</taxon>
        <taxon>Bacillati</taxon>
        <taxon>Actinomycetota</taxon>
        <taxon>Actinomycetes</taxon>
        <taxon>Streptosporangiales</taxon>
        <taxon>Streptosporangiaceae</taxon>
        <taxon>Nonomuraea</taxon>
    </lineage>
</organism>
<reference evidence="4" key="1">
    <citation type="journal article" date="2019" name="Int. J. Syst. Evol. Microbiol.">
        <title>The Global Catalogue of Microorganisms (GCM) 10K type strain sequencing project: providing services to taxonomists for standard genome sequencing and annotation.</title>
        <authorList>
            <consortium name="The Broad Institute Genomics Platform"/>
            <consortium name="The Broad Institute Genome Sequencing Center for Infectious Disease"/>
            <person name="Wu L."/>
            <person name="Ma J."/>
        </authorList>
    </citation>
    <scope>NUCLEOTIDE SEQUENCE [LARGE SCALE GENOMIC DNA]</scope>
    <source>
        <strain evidence="4">ICMP 6774ER</strain>
    </source>
</reference>
<feature type="domain" description="PDZ" evidence="2">
    <location>
        <begin position="155"/>
        <end position="217"/>
    </location>
</feature>
<name>A0ABW4T453_9ACTN</name>
<dbReference type="SMART" id="SM00228">
    <property type="entry name" value="PDZ"/>
    <property type="match status" value="1"/>
</dbReference>
<gene>
    <name evidence="3" type="ORF">ACFSKW_35090</name>
</gene>
<accession>A0ABW4T453</accession>
<keyword evidence="4" id="KW-1185">Reference proteome</keyword>
<dbReference type="RefSeq" id="WP_379577238.1">
    <property type="nucleotide sequence ID" value="NZ_JBHUFV010000051.1"/>
</dbReference>
<dbReference type="PROSITE" id="PS50106">
    <property type="entry name" value="PDZ"/>
    <property type="match status" value="1"/>
</dbReference>